<evidence type="ECO:0000313" key="4">
    <source>
        <dbReference type="Proteomes" id="UP000635477"/>
    </source>
</evidence>
<feature type="compositionally biased region" description="Basic residues" evidence="1">
    <location>
        <begin position="20"/>
        <end position="29"/>
    </location>
</feature>
<sequence>MGGLLSEGDDKDRAAALARNRQRKARKRARDGDRIVEHMVKVRPQHDDGNACDGPSPIPALGGHMFGKDVRDVGQDELKDGDKREDHGQKDGQRDGRKDDEKDNQKDHDRKKDERPGLQPLITSFLHSINNSIRDILYSLLTSVLNALSIILFSYRFARALMPDIIINTMVNCIITLALILFTLSLAVDSLLGAYCTTLPSMAPPWVPAHLAETPPGCAAFLSQTPTHDTLTAAADSLQGFVPRVPTVFDFLYRSLGNVESKVSAAHHLVAHSAASLSVSEFKEAYRSAAHESQGLEREFTAQRRLLWGSVDQFIRGFHRVEPSQSWWWDLLFFVHSRRTSAIREQNEKLQAVLGSALDDTSEFLTKLPHDRMSSSFGDMFNHGALQFSANLHEAVESIKGASPEAKELFASTAVWSGSSEAIADLLDGRGEMLNKDTHWLRRQMEMLQDVRIRLERGRGRYSKEQWTLELDRTEKLVLDSSVEWRKRLKGYFVQAASE</sequence>
<reference evidence="3" key="2">
    <citation type="submission" date="2020-05" db="EMBL/GenBank/DDBJ databases">
        <authorList>
            <person name="Kim H.-S."/>
            <person name="Proctor R.H."/>
            <person name="Brown D.W."/>
        </authorList>
    </citation>
    <scope>NUCLEOTIDE SEQUENCE</scope>
    <source>
        <strain evidence="3">NRRL 22465</strain>
    </source>
</reference>
<evidence type="ECO:0000313" key="3">
    <source>
        <dbReference type="EMBL" id="KAF4975073.1"/>
    </source>
</evidence>
<dbReference type="AlphaFoldDB" id="A0A8H4XH76"/>
<protein>
    <submittedName>
        <fullName evidence="3">Uncharacterized protein</fullName>
    </submittedName>
</protein>
<comment type="caution">
    <text evidence="3">The sequence shown here is derived from an EMBL/GenBank/DDBJ whole genome shotgun (WGS) entry which is preliminary data.</text>
</comment>
<accession>A0A8H4XH76</accession>
<dbReference type="Proteomes" id="UP000635477">
    <property type="component" value="Unassembled WGS sequence"/>
</dbReference>
<feature type="region of interest" description="Disordered" evidence="1">
    <location>
        <begin position="1"/>
        <end position="116"/>
    </location>
</feature>
<organism evidence="3 4">
    <name type="scientific">Fusarium zealandicum</name>
    <dbReference type="NCBI Taxonomy" id="1053134"/>
    <lineage>
        <taxon>Eukaryota</taxon>
        <taxon>Fungi</taxon>
        <taxon>Dikarya</taxon>
        <taxon>Ascomycota</taxon>
        <taxon>Pezizomycotina</taxon>
        <taxon>Sordariomycetes</taxon>
        <taxon>Hypocreomycetidae</taxon>
        <taxon>Hypocreales</taxon>
        <taxon>Nectriaceae</taxon>
        <taxon>Fusarium</taxon>
        <taxon>Fusarium staphyleae species complex</taxon>
    </lineage>
</organism>
<keyword evidence="4" id="KW-1185">Reference proteome</keyword>
<keyword evidence="2" id="KW-1133">Transmembrane helix</keyword>
<feature type="compositionally biased region" description="Basic and acidic residues" evidence="1">
    <location>
        <begin position="66"/>
        <end position="116"/>
    </location>
</feature>
<keyword evidence="2" id="KW-0472">Membrane</keyword>
<feature type="transmembrane region" description="Helical" evidence="2">
    <location>
        <begin position="136"/>
        <end position="158"/>
    </location>
</feature>
<evidence type="ECO:0000256" key="2">
    <source>
        <dbReference type="SAM" id="Phobius"/>
    </source>
</evidence>
<dbReference type="OrthoDB" id="5095011at2759"/>
<reference evidence="3" key="1">
    <citation type="journal article" date="2020" name="BMC Genomics">
        <title>Correction to: Identification and distribution of gene clusters required for synthesis of sphingolipid metabolism inhibitors in diverse species of the filamentous fungus Fusarium.</title>
        <authorList>
            <person name="Kim H.S."/>
            <person name="Lohmar J.M."/>
            <person name="Busman M."/>
            <person name="Brown D.W."/>
            <person name="Naumann T.A."/>
            <person name="Divon H.H."/>
            <person name="Lysoe E."/>
            <person name="Uhlig S."/>
            <person name="Proctor R.H."/>
        </authorList>
    </citation>
    <scope>NUCLEOTIDE SEQUENCE</scope>
    <source>
        <strain evidence="3">NRRL 22465</strain>
    </source>
</reference>
<keyword evidence="2" id="KW-0812">Transmembrane</keyword>
<name>A0A8H4XH76_9HYPO</name>
<proteinExistence type="predicted"/>
<gene>
    <name evidence="3" type="ORF">FZEAL_8095</name>
</gene>
<dbReference type="EMBL" id="JABEYC010000677">
    <property type="protein sequence ID" value="KAF4975073.1"/>
    <property type="molecule type" value="Genomic_DNA"/>
</dbReference>
<feature type="transmembrane region" description="Helical" evidence="2">
    <location>
        <begin position="165"/>
        <end position="188"/>
    </location>
</feature>
<feature type="compositionally biased region" description="Basic and acidic residues" evidence="1">
    <location>
        <begin position="30"/>
        <end position="49"/>
    </location>
</feature>
<evidence type="ECO:0000256" key="1">
    <source>
        <dbReference type="SAM" id="MobiDB-lite"/>
    </source>
</evidence>